<protein>
    <submittedName>
        <fullName evidence="2">Uncharacterized LOC103181569</fullName>
    </submittedName>
</protein>
<reference evidence="3" key="1">
    <citation type="journal article" date="2006" name="Science">
        <title>Ancient noncoding elements conserved in the human genome.</title>
        <authorList>
            <person name="Venkatesh B."/>
            <person name="Kirkness E.F."/>
            <person name="Loh Y.H."/>
            <person name="Halpern A.L."/>
            <person name="Lee A.P."/>
            <person name="Johnson J."/>
            <person name="Dandona N."/>
            <person name="Viswanathan L.D."/>
            <person name="Tay A."/>
            <person name="Venter J.C."/>
            <person name="Strausberg R.L."/>
            <person name="Brenner S."/>
        </authorList>
    </citation>
    <scope>NUCLEOTIDE SEQUENCE [LARGE SCALE GENOMIC DNA]</scope>
</reference>
<keyword evidence="1" id="KW-0732">Signal</keyword>
<name>A0A4W3JQF8_CALMI</name>
<dbReference type="GeneTree" id="ENSGT00940000170561"/>
<keyword evidence="3" id="KW-1185">Reference proteome</keyword>
<feature type="chain" id="PRO_5021496063" evidence="1">
    <location>
        <begin position="27"/>
        <end position="169"/>
    </location>
</feature>
<proteinExistence type="predicted"/>
<dbReference type="AlphaFoldDB" id="A0A4W3JQF8"/>
<reference evidence="2" key="5">
    <citation type="submission" date="2025-09" db="UniProtKB">
        <authorList>
            <consortium name="Ensembl"/>
        </authorList>
    </citation>
    <scope>IDENTIFICATION</scope>
</reference>
<dbReference type="OMA" id="YFGIPCR"/>
<organism evidence="2 3">
    <name type="scientific">Callorhinchus milii</name>
    <name type="common">Ghost shark</name>
    <dbReference type="NCBI Taxonomy" id="7868"/>
    <lineage>
        <taxon>Eukaryota</taxon>
        <taxon>Metazoa</taxon>
        <taxon>Chordata</taxon>
        <taxon>Craniata</taxon>
        <taxon>Vertebrata</taxon>
        <taxon>Chondrichthyes</taxon>
        <taxon>Holocephali</taxon>
        <taxon>Chimaeriformes</taxon>
        <taxon>Callorhinchidae</taxon>
        <taxon>Callorhinchus</taxon>
    </lineage>
</organism>
<reference evidence="3" key="3">
    <citation type="journal article" date="2014" name="Nature">
        <title>Elephant shark genome provides unique insights into gnathostome evolution.</title>
        <authorList>
            <consortium name="International Elephant Shark Genome Sequencing Consortium"/>
            <person name="Venkatesh B."/>
            <person name="Lee A.P."/>
            <person name="Ravi V."/>
            <person name="Maurya A.K."/>
            <person name="Lian M.M."/>
            <person name="Swann J.B."/>
            <person name="Ohta Y."/>
            <person name="Flajnik M.F."/>
            <person name="Sutoh Y."/>
            <person name="Kasahara M."/>
            <person name="Hoon S."/>
            <person name="Gangu V."/>
            <person name="Roy S.W."/>
            <person name="Irimia M."/>
            <person name="Korzh V."/>
            <person name="Kondrychyn I."/>
            <person name="Lim Z.W."/>
            <person name="Tay B.H."/>
            <person name="Tohari S."/>
            <person name="Kong K.W."/>
            <person name="Ho S."/>
            <person name="Lorente-Galdos B."/>
            <person name="Quilez J."/>
            <person name="Marques-Bonet T."/>
            <person name="Raney B.J."/>
            <person name="Ingham P.W."/>
            <person name="Tay A."/>
            <person name="Hillier L.W."/>
            <person name="Minx P."/>
            <person name="Boehm T."/>
            <person name="Wilson R.K."/>
            <person name="Brenner S."/>
            <person name="Warren W.C."/>
        </authorList>
    </citation>
    <scope>NUCLEOTIDE SEQUENCE [LARGE SCALE GENOMIC DNA]</scope>
</reference>
<dbReference type="PANTHER" id="PTHR38564">
    <property type="entry name" value="SI:CH73-250A16.5-RELATED"/>
    <property type="match status" value="1"/>
</dbReference>
<dbReference type="GeneID" id="103181569"/>
<dbReference type="OrthoDB" id="5946254at2759"/>
<evidence type="ECO:0000313" key="2">
    <source>
        <dbReference type="Ensembl" id="ENSCMIP00000040343.1"/>
    </source>
</evidence>
<evidence type="ECO:0000313" key="3">
    <source>
        <dbReference type="Proteomes" id="UP000314986"/>
    </source>
</evidence>
<gene>
    <name evidence="2" type="primary">LOC103181569</name>
</gene>
<dbReference type="PANTHER" id="PTHR38564:SF2">
    <property type="entry name" value="WU:FC46H12 PRECURSOR"/>
    <property type="match status" value="1"/>
</dbReference>
<evidence type="ECO:0000256" key="1">
    <source>
        <dbReference type="SAM" id="SignalP"/>
    </source>
</evidence>
<dbReference type="RefSeq" id="XP_007896359.1">
    <property type="nucleotide sequence ID" value="XM_007898168.2"/>
</dbReference>
<dbReference type="InParanoid" id="A0A4W3JQF8"/>
<reference evidence="3" key="2">
    <citation type="journal article" date="2007" name="PLoS Biol.">
        <title>Survey sequencing and comparative analysis of the elephant shark (Callorhinchus milii) genome.</title>
        <authorList>
            <person name="Venkatesh B."/>
            <person name="Kirkness E.F."/>
            <person name="Loh Y.H."/>
            <person name="Halpern A.L."/>
            <person name="Lee A.P."/>
            <person name="Johnson J."/>
            <person name="Dandona N."/>
            <person name="Viswanathan L.D."/>
            <person name="Tay A."/>
            <person name="Venter J.C."/>
            <person name="Strausberg R.L."/>
            <person name="Brenner S."/>
        </authorList>
    </citation>
    <scope>NUCLEOTIDE SEQUENCE [LARGE SCALE GENOMIC DNA]</scope>
</reference>
<sequence>MATFSLGLGLGLGLGLLLALLTRATAGPLHAQCSVKWTFGVSCANVYEELVTQIKKWKTAENCAHGGEKCLYTLKSANVHYIVAEHTSPMHKYVDNITFRLVSSLGRDSCYVSGFSVSEKWYAVFDYGTNYCNLHNLIEGSGLDKVPNYSELTNNFQCTQYSSANCTIY</sequence>
<dbReference type="Ensembl" id="ENSCMIT00000040915.1">
    <property type="protein sequence ID" value="ENSCMIP00000040343.1"/>
    <property type="gene ID" value="ENSCMIG00000016832.1"/>
</dbReference>
<dbReference type="KEGG" id="cmk:103181569"/>
<dbReference type="Proteomes" id="UP000314986">
    <property type="component" value="Unassembled WGS sequence"/>
</dbReference>
<feature type="signal peptide" evidence="1">
    <location>
        <begin position="1"/>
        <end position="26"/>
    </location>
</feature>
<accession>A0A4W3JQF8</accession>
<reference evidence="2" key="4">
    <citation type="submission" date="2025-08" db="UniProtKB">
        <authorList>
            <consortium name="Ensembl"/>
        </authorList>
    </citation>
    <scope>IDENTIFICATION</scope>
</reference>